<sequence length="171" mass="19083">MSLGDASEKAAMRATAHPVRLRIMSLLTAAPMTAAEVARELGLTHANASYHLRHLHSAGMIVVAGEEKIRGGVAKRYRYDRAQDRQSETPEQKRALFAALGHELIRRTASGQFESKILLGDGEFWIDPEKWLDLRRRFMALVAELHDEAQPPRTAGTIRTSTTVAMFEMES</sequence>
<comment type="caution">
    <text evidence="5">The sequence shown here is derived from an EMBL/GenBank/DDBJ whole genome shotgun (WGS) entry which is preliminary data.</text>
</comment>
<keyword evidence="1" id="KW-0805">Transcription regulation</keyword>
<dbReference type="InterPro" id="IPR051081">
    <property type="entry name" value="HTH_MetalResp_TranReg"/>
</dbReference>
<dbReference type="InterPro" id="IPR036388">
    <property type="entry name" value="WH-like_DNA-bd_sf"/>
</dbReference>
<organism evidence="5 6">
    <name type="scientific">Paractinoplanes pyxinae</name>
    <dbReference type="NCBI Taxonomy" id="2997416"/>
    <lineage>
        <taxon>Bacteria</taxon>
        <taxon>Bacillati</taxon>
        <taxon>Actinomycetota</taxon>
        <taxon>Actinomycetes</taxon>
        <taxon>Micromonosporales</taxon>
        <taxon>Micromonosporaceae</taxon>
        <taxon>Paractinoplanes</taxon>
    </lineage>
</organism>
<dbReference type="InterPro" id="IPR036390">
    <property type="entry name" value="WH_DNA-bd_sf"/>
</dbReference>
<dbReference type="RefSeq" id="WP_267568352.1">
    <property type="nucleotide sequence ID" value="NZ_JAPNTZ010000017.1"/>
</dbReference>
<dbReference type="Proteomes" id="UP001151002">
    <property type="component" value="Unassembled WGS sequence"/>
</dbReference>
<gene>
    <name evidence="5" type="ORF">OWR29_38005</name>
</gene>
<keyword evidence="3" id="KW-0804">Transcription</keyword>
<evidence type="ECO:0000259" key="4">
    <source>
        <dbReference type="SMART" id="SM00418"/>
    </source>
</evidence>
<dbReference type="SUPFAM" id="SSF46785">
    <property type="entry name" value="Winged helix' DNA-binding domain"/>
    <property type="match status" value="1"/>
</dbReference>
<dbReference type="Gene3D" id="1.10.10.10">
    <property type="entry name" value="Winged helix-like DNA-binding domain superfamily/Winged helix DNA-binding domain"/>
    <property type="match status" value="1"/>
</dbReference>
<dbReference type="InterPro" id="IPR011991">
    <property type="entry name" value="ArsR-like_HTH"/>
</dbReference>
<evidence type="ECO:0000256" key="2">
    <source>
        <dbReference type="ARBA" id="ARBA00023125"/>
    </source>
</evidence>
<dbReference type="PANTHER" id="PTHR33154">
    <property type="entry name" value="TRANSCRIPTIONAL REGULATOR, ARSR FAMILY"/>
    <property type="match status" value="1"/>
</dbReference>
<evidence type="ECO:0000256" key="3">
    <source>
        <dbReference type="ARBA" id="ARBA00023163"/>
    </source>
</evidence>
<evidence type="ECO:0000256" key="1">
    <source>
        <dbReference type="ARBA" id="ARBA00023015"/>
    </source>
</evidence>
<protein>
    <submittedName>
        <fullName evidence="5">Helix-turn-helix domain-containing protein</fullName>
    </submittedName>
</protein>
<dbReference type="InterPro" id="IPR001845">
    <property type="entry name" value="HTH_ArsR_DNA-bd_dom"/>
</dbReference>
<keyword evidence="2" id="KW-0238">DNA-binding</keyword>
<dbReference type="CDD" id="cd00090">
    <property type="entry name" value="HTH_ARSR"/>
    <property type="match status" value="1"/>
</dbReference>
<evidence type="ECO:0000313" key="5">
    <source>
        <dbReference type="EMBL" id="MCY1143826.1"/>
    </source>
</evidence>
<reference evidence="5" key="1">
    <citation type="submission" date="2022-11" db="EMBL/GenBank/DDBJ databases">
        <authorList>
            <person name="Somphong A."/>
            <person name="Phongsopitanun W."/>
        </authorList>
    </citation>
    <scope>NUCLEOTIDE SEQUENCE</scope>
    <source>
        <strain evidence="5">Pm04-4</strain>
    </source>
</reference>
<evidence type="ECO:0000313" key="6">
    <source>
        <dbReference type="Proteomes" id="UP001151002"/>
    </source>
</evidence>
<feature type="domain" description="HTH arsR-type" evidence="4">
    <location>
        <begin position="10"/>
        <end position="91"/>
    </location>
</feature>
<proteinExistence type="predicted"/>
<keyword evidence="6" id="KW-1185">Reference proteome</keyword>
<name>A0ABT4BBC8_9ACTN</name>
<dbReference type="EMBL" id="JAPNTZ010000017">
    <property type="protein sequence ID" value="MCY1143826.1"/>
    <property type="molecule type" value="Genomic_DNA"/>
</dbReference>
<accession>A0ABT4BBC8</accession>
<dbReference type="SMART" id="SM00418">
    <property type="entry name" value="HTH_ARSR"/>
    <property type="match status" value="1"/>
</dbReference>
<dbReference type="Pfam" id="PF12840">
    <property type="entry name" value="HTH_20"/>
    <property type="match status" value="1"/>
</dbReference>
<dbReference type="PANTHER" id="PTHR33154:SF33">
    <property type="entry name" value="TRANSCRIPTIONAL REPRESSOR SDPR"/>
    <property type="match status" value="1"/>
</dbReference>